<feature type="region of interest" description="Disordered" evidence="1">
    <location>
        <begin position="108"/>
        <end position="156"/>
    </location>
</feature>
<dbReference type="AlphaFoldDB" id="A0A7K1V9U1"/>
<evidence type="ECO:0000256" key="2">
    <source>
        <dbReference type="SAM" id="Phobius"/>
    </source>
</evidence>
<dbReference type="Proteomes" id="UP000466794">
    <property type="component" value="Unassembled WGS sequence"/>
</dbReference>
<keyword evidence="2" id="KW-1133">Transmembrane helix</keyword>
<evidence type="ECO:0000313" key="4">
    <source>
        <dbReference type="Proteomes" id="UP000466794"/>
    </source>
</evidence>
<feature type="compositionally biased region" description="Low complexity" evidence="1">
    <location>
        <begin position="132"/>
        <end position="150"/>
    </location>
</feature>
<name>A0A7K1V9U1_9NOCA</name>
<dbReference type="RefSeq" id="WP_157393000.1">
    <property type="nucleotide sequence ID" value="NZ_WRPP01000013.1"/>
</dbReference>
<proteinExistence type="predicted"/>
<comment type="caution">
    <text evidence="3">The sequence shown here is derived from an EMBL/GenBank/DDBJ whole genome shotgun (WGS) entry which is preliminary data.</text>
</comment>
<evidence type="ECO:0000256" key="1">
    <source>
        <dbReference type="SAM" id="MobiDB-lite"/>
    </source>
</evidence>
<accession>A0A7K1V9U1</accession>
<keyword evidence="2" id="KW-0472">Membrane</keyword>
<reference evidence="3 4" key="1">
    <citation type="submission" date="2019-12" db="EMBL/GenBank/DDBJ databases">
        <title>Nocardia sp. nov. ET3-3 isolated from soil.</title>
        <authorList>
            <person name="Kanchanasin P."/>
            <person name="Tanasupawat S."/>
            <person name="Yuki M."/>
            <person name="Kudo T."/>
        </authorList>
    </citation>
    <scope>NUCLEOTIDE SEQUENCE [LARGE SCALE GENOMIC DNA]</scope>
    <source>
        <strain evidence="3 4">ET3-3</strain>
    </source>
</reference>
<protein>
    <submittedName>
        <fullName evidence="3">Uncharacterized protein</fullName>
    </submittedName>
</protein>
<feature type="region of interest" description="Disordered" evidence="1">
    <location>
        <begin position="187"/>
        <end position="234"/>
    </location>
</feature>
<organism evidence="3 4">
    <name type="scientific">Nocardia terrae</name>
    <dbReference type="NCBI Taxonomy" id="2675851"/>
    <lineage>
        <taxon>Bacteria</taxon>
        <taxon>Bacillati</taxon>
        <taxon>Actinomycetota</taxon>
        <taxon>Actinomycetes</taxon>
        <taxon>Mycobacteriales</taxon>
        <taxon>Nocardiaceae</taxon>
        <taxon>Nocardia</taxon>
    </lineage>
</organism>
<keyword evidence="4" id="KW-1185">Reference proteome</keyword>
<dbReference type="EMBL" id="WRPP01000013">
    <property type="protein sequence ID" value="MVU83414.1"/>
    <property type="molecule type" value="Genomic_DNA"/>
</dbReference>
<gene>
    <name evidence="3" type="ORF">GPX89_40030</name>
</gene>
<feature type="compositionally biased region" description="Pro residues" evidence="1">
    <location>
        <begin position="206"/>
        <end position="234"/>
    </location>
</feature>
<evidence type="ECO:0000313" key="3">
    <source>
        <dbReference type="EMBL" id="MVU83414.1"/>
    </source>
</evidence>
<feature type="transmembrane region" description="Helical" evidence="2">
    <location>
        <begin position="166"/>
        <end position="185"/>
    </location>
</feature>
<sequence length="234" mass="25113">MRQNDTNPIDQVRENTFNIKNLAKQFDLDLFVSGMVLVMPALGPRPTLEKKDLPVGIDVLLGSEPDLRQWFTTNARHKPIWTAEQAHTLITALNFARSVTISTLIDQGFPPETAAPTPRTPIPAGPIEGPITTSPRHTPDPDTTPSTVSVPWPPPRRTHGWQPLRLIAAAALWLAIAAGAGAALTPDHAPSYRPPTTSAETAAPERQPPAEPTAPSSGPPQSTPPPCFPLQPAC</sequence>
<keyword evidence="2" id="KW-0812">Transmembrane</keyword>
<dbReference type="PRINTS" id="PR01217">
    <property type="entry name" value="PRICHEXTENSN"/>
</dbReference>